<dbReference type="EMBL" id="MARB01000010">
    <property type="protein sequence ID" value="ODJ87615.1"/>
    <property type="molecule type" value="Genomic_DNA"/>
</dbReference>
<protein>
    <submittedName>
        <fullName evidence="1">Uncharacterized protein</fullName>
    </submittedName>
</protein>
<sequence>MTAAMSEDLSIRPAKIRDLSRKIFQRMCSEVDKLGFAADEVALKSPEQAVYRLERDPASCEYSLVGDWLDVRGFKLGTLLFHADGTFFVEQDIVRQHPQKEKWFVEAVNAWGRHEKIKVEARLIPMPE</sequence>
<gene>
    <name evidence="1" type="ORF">CODIS_20300</name>
</gene>
<organism evidence="1 2">
    <name type="scientific">Candidatus Thiodiazotropha endolucinida</name>
    <dbReference type="NCBI Taxonomy" id="1655433"/>
    <lineage>
        <taxon>Bacteria</taxon>
        <taxon>Pseudomonadati</taxon>
        <taxon>Pseudomonadota</taxon>
        <taxon>Gammaproteobacteria</taxon>
        <taxon>Chromatiales</taxon>
        <taxon>Sedimenticolaceae</taxon>
        <taxon>Candidatus Thiodiazotropha</taxon>
    </lineage>
</organism>
<dbReference type="OrthoDB" id="6088711at2"/>
<accession>A0A7Z0VL80</accession>
<proteinExistence type="predicted"/>
<reference evidence="1 2" key="1">
    <citation type="submission" date="2016-06" db="EMBL/GenBank/DDBJ databases">
        <title>Genome sequence of endosymbiont of Candidatus Endolucinida thiodiazotropha.</title>
        <authorList>
            <person name="Poehlein A."/>
            <person name="Koenig S."/>
            <person name="Heiden S.E."/>
            <person name="Thuermer A."/>
            <person name="Voget S."/>
            <person name="Daniel R."/>
            <person name="Markert S."/>
            <person name="Gros O."/>
            <person name="Schweder T."/>
        </authorList>
    </citation>
    <scope>NUCLEOTIDE SEQUENCE [LARGE SCALE GENOMIC DNA]</scope>
    <source>
        <strain evidence="1 2">COS</strain>
    </source>
</reference>
<keyword evidence="2" id="KW-1185">Reference proteome</keyword>
<dbReference type="Proteomes" id="UP000094769">
    <property type="component" value="Unassembled WGS sequence"/>
</dbReference>
<evidence type="ECO:0000313" key="1">
    <source>
        <dbReference type="EMBL" id="ODJ87615.1"/>
    </source>
</evidence>
<comment type="caution">
    <text evidence="1">The sequence shown here is derived from an EMBL/GenBank/DDBJ whole genome shotgun (WGS) entry which is preliminary data.</text>
</comment>
<name>A0A7Z0VL80_9GAMM</name>
<dbReference type="AlphaFoldDB" id="A0A7Z0VL80"/>
<evidence type="ECO:0000313" key="2">
    <source>
        <dbReference type="Proteomes" id="UP000094769"/>
    </source>
</evidence>
<dbReference type="RefSeq" id="WP_154723080.1">
    <property type="nucleotide sequence ID" value="NZ_MARB01000010.1"/>
</dbReference>